<dbReference type="FunFam" id="3.40.50.720:FF:000311">
    <property type="entry name" value="Ornithine cyclodeaminase"/>
    <property type="match status" value="1"/>
</dbReference>
<gene>
    <name evidence="2" type="ORF">EDD52_103248</name>
</gene>
<dbReference type="Gene3D" id="3.30.1780.10">
    <property type="entry name" value="ornithine cyclodeaminase, domain 1"/>
    <property type="match status" value="1"/>
</dbReference>
<dbReference type="Pfam" id="PF02423">
    <property type="entry name" value="OCD_Mu_crystall"/>
    <property type="match status" value="1"/>
</dbReference>
<protein>
    <submittedName>
        <fullName evidence="2">Ornithine cyclodeaminase</fullName>
    </submittedName>
</protein>
<dbReference type="InterPro" id="IPR023401">
    <property type="entry name" value="ODC_N"/>
</dbReference>
<keyword evidence="3" id="KW-1185">Reference proteome</keyword>
<dbReference type="EMBL" id="SLZU01000003">
    <property type="protein sequence ID" value="TCS65830.1"/>
    <property type="molecule type" value="Genomic_DNA"/>
</dbReference>
<comment type="caution">
    <text evidence="2">The sequence shown here is derived from an EMBL/GenBank/DDBJ whole genome shotgun (WGS) entry which is preliminary data.</text>
</comment>
<dbReference type="PIRSF" id="PIRSF001439">
    <property type="entry name" value="CryM"/>
    <property type="match status" value="1"/>
</dbReference>
<dbReference type="PANTHER" id="PTHR13812:SF19">
    <property type="entry name" value="KETIMINE REDUCTASE MU-CRYSTALLIN"/>
    <property type="match status" value="1"/>
</dbReference>
<name>A0A4R3JLK0_9RHOB</name>
<proteinExistence type="inferred from homology"/>
<sequence>MQHITYDAVNAQLCWVDAIRALEEGHRAPRAELGDMFLGPAEATLLNRGAYIEGLGYGVKAVTVFGANPQRGLPTVQGAMFLFSPEDGQLRAIIESRLITEWKTAADSVLGARLLARPDAQSLLIVGAGTVAASLVRAYSGGIPGLTRIQVWARRGDQAEALAAQMAAEGFAVQVAPDLQEAAGKADIISTATMARQPVLLGDWIAPGTHVDLIGAFKPDMREADDALITKGRLFVDSRDTTLHHIGELMQPLAAGVLSESDVRGDFYDLVAGAPGREAPDDITVFKNGGGAHLDLMMARYIASVA</sequence>
<dbReference type="GO" id="GO:0005737">
    <property type="term" value="C:cytoplasm"/>
    <property type="evidence" value="ECO:0007669"/>
    <property type="project" value="TreeGrafter"/>
</dbReference>
<dbReference type="RefSeq" id="WP_132243425.1">
    <property type="nucleotide sequence ID" value="NZ_SLZU01000003.1"/>
</dbReference>
<comment type="similarity">
    <text evidence="1">Belongs to the ornithine cyclodeaminase/mu-crystallin family.</text>
</comment>
<reference evidence="2 3" key="1">
    <citation type="submission" date="2019-03" db="EMBL/GenBank/DDBJ databases">
        <title>Genomic Encyclopedia of Type Strains, Phase IV (KMG-IV): sequencing the most valuable type-strain genomes for metagenomic binning, comparative biology and taxonomic classification.</title>
        <authorList>
            <person name="Goeker M."/>
        </authorList>
    </citation>
    <scope>NUCLEOTIDE SEQUENCE [LARGE SCALE GENOMIC DNA]</scope>
    <source>
        <strain evidence="2 3">DSM 104836</strain>
    </source>
</reference>
<dbReference type="Proteomes" id="UP000295696">
    <property type="component" value="Unassembled WGS sequence"/>
</dbReference>
<evidence type="ECO:0000313" key="3">
    <source>
        <dbReference type="Proteomes" id="UP000295696"/>
    </source>
</evidence>
<dbReference type="AlphaFoldDB" id="A0A4R3JLK0"/>
<dbReference type="OrthoDB" id="9785971at2"/>
<dbReference type="Gene3D" id="3.40.50.720">
    <property type="entry name" value="NAD(P)-binding Rossmann-like Domain"/>
    <property type="match status" value="1"/>
</dbReference>
<evidence type="ECO:0000313" key="2">
    <source>
        <dbReference type="EMBL" id="TCS65830.1"/>
    </source>
</evidence>
<dbReference type="PANTHER" id="PTHR13812">
    <property type="entry name" value="KETIMINE REDUCTASE MU-CRYSTALLIN"/>
    <property type="match status" value="1"/>
</dbReference>
<accession>A0A4R3JLK0</accession>
<dbReference type="InterPro" id="IPR003462">
    <property type="entry name" value="ODC_Mu_crystall"/>
</dbReference>
<organism evidence="2 3">
    <name type="scientific">Primorskyibacter sedentarius</name>
    <dbReference type="NCBI Taxonomy" id="745311"/>
    <lineage>
        <taxon>Bacteria</taxon>
        <taxon>Pseudomonadati</taxon>
        <taxon>Pseudomonadota</taxon>
        <taxon>Alphaproteobacteria</taxon>
        <taxon>Rhodobacterales</taxon>
        <taxon>Roseobacteraceae</taxon>
        <taxon>Primorskyibacter</taxon>
    </lineage>
</organism>
<dbReference type="InterPro" id="IPR036291">
    <property type="entry name" value="NAD(P)-bd_dom_sf"/>
</dbReference>
<dbReference type="GO" id="GO:0016491">
    <property type="term" value="F:oxidoreductase activity"/>
    <property type="evidence" value="ECO:0007669"/>
    <property type="project" value="UniProtKB-ARBA"/>
</dbReference>
<evidence type="ECO:0000256" key="1">
    <source>
        <dbReference type="ARBA" id="ARBA00008903"/>
    </source>
</evidence>
<dbReference type="SUPFAM" id="SSF51735">
    <property type="entry name" value="NAD(P)-binding Rossmann-fold domains"/>
    <property type="match status" value="1"/>
</dbReference>
<dbReference type="GO" id="GO:0019752">
    <property type="term" value="P:carboxylic acid metabolic process"/>
    <property type="evidence" value="ECO:0007669"/>
    <property type="project" value="UniProtKB-ARBA"/>
</dbReference>